<dbReference type="Gene3D" id="1.10.1170.10">
    <property type="entry name" value="Inhibitor Of Apoptosis Protein (2mihbC-IAP-1), Chain A"/>
    <property type="match status" value="2"/>
</dbReference>
<evidence type="ECO:0000313" key="3">
    <source>
        <dbReference type="Proteomes" id="UP000549394"/>
    </source>
</evidence>
<dbReference type="InterPro" id="IPR050784">
    <property type="entry name" value="IAP"/>
</dbReference>
<dbReference type="AlphaFoldDB" id="A0A7I8VZC8"/>
<protein>
    <submittedName>
        <fullName evidence="2">Uncharacterized protein</fullName>
    </submittedName>
</protein>
<sequence length="249" mass="29176">MNKEKKERLTNVIRRLITFRSCKVGSMSYCSLAKKGFYFNSEINVIECHECGKLYSAWKDDVNHYAFCSYGTEPFPRLVKTTRYDADSFRHFPSPQPVLAVPKNMSESDSESEENDNLNSDQENERRQTEKESESYQEALFKYQEAMRKLDNDIPLRTLLRNDLTIQMNRYKTFSTTCAPWPWRGVIPGRELARCGFFFCGDTDRVQCFSCGITLRKWSYGDMPFEVHLKNSPSCRHVKKLVDDRNPFI</sequence>
<dbReference type="Proteomes" id="UP000549394">
    <property type="component" value="Unassembled WGS sequence"/>
</dbReference>
<name>A0A7I8VZC8_9ANNE</name>
<dbReference type="Pfam" id="PF00653">
    <property type="entry name" value="BIR"/>
    <property type="match status" value="1"/>
</dbReference>
<feature type="compositionally biased region" description="Basic and acidic residues" evidence="1">
    <location>
        <begin position="123"/>
        <end position="134"/>
    </location>
</feature>
<reference evidence="2 3" key="1">
    <citation type="submission" date="2020-08" db="EMBL/GenBank/DDBJ databases">
        <authorList>
            <person name="Hejnol A."/>
        </authorList>
    </citation>
    <scope>NUCLEOTIDE SEQUENCE [LARGE SCALE GENOMIC DNA]</scope>
</reference>
<dbReference type="PROSITE" id="PS50143">
    <property type="entry name" value="BIR_REPEAT_2"/>
    <property type="match status" value="1"/>
</dbReference>
<dbReference type="SUPFAM" id="SSF57924">
    <property type="entry name" value="Inhibitor of apoptosis (IAP) repeat"/>
    <property type="match status" value="2"/>
</dbReference>
<dbReference type="PANTHER" id="PTHR10044">
    <property type="entry name" value="INHIBITOR OF APOPTOSIS"/>
    <property type="match status" value="1"/>
</dbReference>
<evidence type="ECO:0000313" key="2">
    <source>
        <dbReference type="EMBL" id="CAD5120957.1"/>
    </source>
</evidence>
<evidence type="ECO:0000256" key="1">
    <source>
        <dbReference type="SAM" id="MobiDB-lite"/>
    </source>
</evidence>
<dbReference type="InterPro" id="IPR001370">
    <property type="entry name" value="BIR_rpt"/>
</dbReference>
<dbReference type="SMART" id="SM00238">
    <property type="entry name" value="BIR"/>
    <property type="match status" value="1"/>
</dbReference>
<organism evidence="2 3">
    <name type="scientific">Dimorphilus gyrociliatus</name>
    <dbReference type="NCBI Taxonomy" id="2664684"/>
    <lineage>
        <taxon>Eukaryota</taxon>
        <taxon>Metazoa</taxon>
        <taxon>Spiralia</taxon>
        <taxon>Lophotrochozoa</taxon>
        <taxon>Annelida</taxon>
        <taxon>Polychaeta</taxon>
        <taxon>Polychaeta incertae sedis</taxon>
        <taxon>Dinophilidae</taxon>
        <taxon>Dimorphilus</taxon>
    </lineage>
</organism>
<dbReference type="EMBL" id="CAJFCJ010000013">
    <property type="protein sequence ID" value="CAD5120957.1"/>
    <property type="molecule type" value="Genomic_DNA"/>
</dbReference>
<gene>
    <name evidence="2" type="ORF">DGYR_LOCUS8964</name>
</gene>
<accession>A0A7I8VZC8</accession>
<comment type="caution">
    <text evidence="2">The sequence shown here is derived from an EMBL/GenBank/DDBJ whole genome shotgun (WGS) entry which is preliminary data.</text>
</comment>
<dbReference type="CDD" id="cd00022">
    <property type="entry name" value="BIR"/>
    <property type="match status" value="1"/>
</dbReference>
<proteinExistence type="predicted"/>
<feature type="region of interest" description="Disordered" evidence="1">
    <location>
        <begin position="95"/>
        <end position="134"/>
    </location>
</feature>
<dbReference type="OrthoDB" id="4034597at2759"/>
<keyword evidence="3" id="KW-1185">Reference proteome</keyword>